<evidence type="ECO:0000313" key="2">
    <source>
        <dbReference type="EMBL" id="PND34595.1"/>
    </source>
</evidence>
<proteinExistence type="predicted"/>
<reference evidence="2 3" key="1">
    <citation type="submission" date="2018-01" db="EMBL/GenBank/DDBJ databases">
        <title>The draft genome of an aniline degradation strain ANB-1.</title>
        <authorList>
            <person name="Zhang L."/>
            <person name="Jiang J."/>
        </authorList>
    </citation>
    <scope>NUCLEOTIDE SEQUENCE [LARGE SCALE GENOMIC DNA]</scope>
    <source>
        <strain evidence="2 3">ANB-1</strain>
    </source>
</reference>
<dbReference type="AlphaFoldDB" id="A0A2N8KMC7"/>
<sequence>MNPLEHNATAPPAADAVDLSEGERRAQRTLKAARRLLVPEEQAAEASSTEAELRQYVQQAYRRRF</sequence>
<accession>A0A2N8KMC7</accession>
<dbReference type="RefSeq" id="WP_102772658.1">
    <property type="nucleotide sequence ID" value="NZ_POQS01000002.1"/>
</dbReference>
<gene>
    <name evidence="2" type="ORF">C1I89_10480</name>
</gene>
<dbReference type="EMBL" id="POQS01000002">
    <property type="protein sequence ID" value="PND34595.1"/>
    <property type="molecule type" value="Genomic_DNA"/>
</dbReference>
<feature type="region of interest" description="Disordered" evidence="1">
    <location>
        <begin position="1"/>
        <end position="26"/>
    </location>
</feature>
<keyword evidence="3" id="KW-1185">Reference proteome</keyword>
<comment type="caution">
    <text evidence="2">The sequence shown here is derived from an EMBL/GenBank/DDBJ whole genome shotgun (WGS) entry which is preliminary data.</text>
</comment>
<evidence type="ECO:0000313" key="3">
    <source>
        <dbReference type="Proteomes" id="UP000235994"/>
    </source>
</evidence>
<organism evidence="2 3">
    <name type="scientific">Achromobacter pulmonis</name>
    <dbReference type="NCBI Taxonomy" id="1389932"/>
    <lineage>
        <taxon>Bacteria</taxon>
        <taxon>Pseudomonadati</taxon>
        <taxon>Pseudomonadota</taxon>
        <taxon>Betaproteobacteria</taxon>
        <taxon>Burkholderiales</taxon>
        <taxon>Alcaligenaceae</taxon>
        <taxon>Achromobacter</taxon>
    </lineage>
</organism>
<name>A0A2N8KMC7_9BURK</name>
<protein>
    <submittedName>
        <fullName evidence="2">Uncharacterized protein</fullName>
    </submittedName>
</protein>
<evidence type="ECO:0000256" key="1">
    <source>
        <dbReference type="SAM" id="MobiDB-lite"/>
    </source>
</evidence>
<dbReference type="Proteomes" id="UP000235994">
    <property type="component" value="Unassembled WGS sequence"/>
</dbReference>